<dbReference type="OrthoDB" id="513782at2"/>
<evidence type="ECO:0000259" key="3">
    <source>
        <dbReference type="Pfam" id="PF00089"/>
    </source>
</evidence>
<evidence type="ECO:0000256" key="1">
    <source>
        <dbReference type="ARBA" id="ARBA00022729"/>
    </source>
</evidence>
<dbReference type="EMBL" id="QUSW01000001">
    <property type="protein sequence ID" value="RQP25777.1"/>
    <property type="molecule type" value="Genomic_DNA"/>
</dbReference>
<evidence type="ECO:0000256" key="2">
    <source>
        <dbReference type="SAM" id="SignalP"/>
    </source>
</evidence>
<reference evidence="4 5" key="2">
    <citation type="submission" date="2018-12" db="EMBL/GenBank/DDBJ databases">
        <title>Rhizobacter gummiphilus sp. nov., a rubber-degrading bacterium isolated from the soil of a botanical garden in Japan.</title>
        <authorList>
            <person name="Shunsuke S.S."/>
        </authorList>
    </citation>
    <scope>NUCLEOTIDE SEQUENCE [LARGE SCALE GENOMIC DNA]</scope>
    <source>
        <strain evidence="4 5">S-16</strain>
    </source>
</reference>
<evidence type="ECO:0000313" key="4">
    <source>
        <dbReference type="EMBL" id="RQP25777.1"/>
    </source>
</evidence>
<keyword evidence="1 2" id="KW-0732">Signal</keyword>
<dbReference type="InterPro" id="IPR009003">
    <property type="entry name" value="Peptidase_S1_PA"/>
</dbReference>
<dbReference type="Gene3D" id="2.40.10.10">
    <property type="entry name" value="Trypsin-like serine proteases"/>
    <property type="match status" value="2"/>
</dbReference>
<organism evidence="4 5">
    <name type="scientific">Piscinibacter terrae</name>
    <dbReference type="NCBI Taxonomy" id="2496871"/>
    <lineage>
        <taxon>Bacteria</taxon>
        <taxon>Pseudomonadati</taxon>
        <taxon>Pseudomonadota</taxon>
        <taxon>Betaproteobacteria</taxon>
        <taxon>Burkholderiales</taxon>
        <taxon>Sphaerotilaceae</taxon>
        <taxon>Piscinibacter</taxon>
    </lineage>
</organism>
<accession>A0A3N7HTX3</accession>
<dbReference type="Proteomes" id="UP000267464">
    <property type="component" value="Unassembled WGS sequence"/>
</dbReference>
<gene>
    <name evidence="4" type="ORF">DZC73_01530</name>
</gene>
<name>A0A3N7HTX3_9BURK</name>
<feature type="chain" id="PRO_5018078821" description="Peptidase S1 domain-containing protein" evidence="2">
    <location>
        <begin position="21"/>
        <end position="372"/>
    </location>
</feature>
<reference evidence="4 5" key="1">
    <citation type="submission" date="2018-08" db="EMBL/GenBank/DDBJ databases">
        <authorList>
            <person name="Khan S.A."/>
            <person name="Jeon C.O."/>
            <person name="Chun B.H."/>
            <person name="Jeong S.E."/>
        </authorList>
    </citation>
    <scope>NUCLEOTIDE SEQUENCE [LARGE SCALE GENOMIC DNA]</scope>
    <source>
        <strain evidence="4 5">S-16</strain>
    </source>
</reference>
<feature type="domain" description="Peptidase S1" evidence="3">
    <location>
        <begin position="159"/>
        <end position="312"/>
    </location>
</feature>
<evidence type="ECO:0000313" key="5">
    <source>
        <dbReference type="Proteomes" id="UP000267464"/>
    </source>
</evidence>
<dbReference type="SUPFAM" id="SSF50494">
    <property type="entry name" value="Trypsin-like serine proteases"/>
    <property type="match status" value="1"/>
</dbReference>
<dbReference type="AlphaFoldDB" id="A0A3N7HTX3"/>
<dbReference type="PANTHER" id="PTHR15462:SF19">
    <property type="entry name" value="PEPTIDASE S1 DOMAIN-CONTAINING PROTEIN"/>
    <property type="match status" value="1"/>
</dbReference>
<dbReference type="GO" id="GO:0006508">
    <property type="term" value="P:proteolysis"/>
    <property type="evidence" value="ECO:0007669"/>
    <property type="project" value="InterPro"/>
</dbReference>
<dbReference type="PANTHER" id="PTHR15462">
    <property type="entry name" value="SERINE PROTEASE"/>
    <property type="match status" value="1"/>
</dbReference>
<protein>
    <recommendedName>
        <fullName evidence="3">Peptidase S1 domain-containing protein</fullName>
    </recommendedName>
</protein>
<dbReference type="Pfam" id="PF00089">
    <property type="entry name" value="Trypsin"/>
    <property type="match status" value="1"/>
</dbReference>
<dbReference type="InterPro" id="IPR001254">
    <property type="entry name" value="Trypsin_dom"/>
</dbReference>
<sequence length="372" mass="38318">MQKPLWPAALVLVAATSAFAAPQGVVSIPAGQAAVTQAKSTPDYRHAQTILLRSSTAMPAQALDFNAAAATARVAPTAGEAGNRGGTADAAGMSKQLIAEGLMGGGLLDDLSGPTPMAVGTQGLQFTSSQVFPAQADTTYPTRATGKLWFEKVPGSGSWWVCSASMIKPGIVATAGHCVTSGTGSWYGSFQFVPGYRSGAAPYGTWTSWATATTTSEWFSGGGGVPNGGDYALIVFNKNGSGYRIGDYTGWLGWQYPSLVGRHVTVLGYPQNLDGGAINHRIDAQTTSGSNNTGLWGSDMTGGSSGGAVVLNFSKAYTSSTPLPSDNGDNRLVSVVSYGPIATDPKYQGGAVFDSRISTMLTNMCTAYAWAC</sequence>
<dbReference type="GO" id="GO:0004252">
    <property type="term" value="F:serine-type endopeptidase activity"/>
    <property type="evidence" value="ECO:0007669"/>
    <property type="project" value="InterPro"/>
</dbReference>
<comment type="caution">
    <text evidence="4">The sequence shown here is derived from an EMBL/GenBank/DDBJ whole genome shotgun (WGS) entry which is preliminary data.</text>
</comment>
<dbReference type="InterPro" id="IPR050966">
    <property type="entry name" value="Glutamyl_endopeptidase"/>
</dbReference>
<proteinExistence type="predicted"/>
<dbReference type="InterPro" id="IPR043504">
    <property type="entry name" value="Peptidase_S1_PA_chymotrypsin"/>
</dbReference>
<keyword evidence="5" id="KW-1185">Reference proteome</keyword>
<dbReference type="RefSeq" id="WP_124538435.1">
    <property type="nucleotide sequence ID" value="NZ_QUSW01000001.1"/>
</dbReference>
<feature type="signal peptide" evidence="2">
    <location>
        <begin position="1"/>
        <end position="20"/>
    </location>
</feature>